<keyword evidence="1" id="KW-0472">Membrane</keyword>
<reference evidence="2 3" key="1">
    <citation type="submission" date="2007-08" db="EMBL/GenBank/DDBJ databases">
        <authorList>
            <person name="Fulton L."/>
            <person name="Clifton S."/>
            <person name="Fulton B."/>
            <person name="Xu J."/>
            <person name="Minx P."/>
            <person name="Pepin K.H."/>
            <person name="Johnson M."/>
            <person name="Thiruvilangam P."/>
            <person name="Bhonagiri V."/>
            <person name="Nash W.E."/>
            <person name="Mardis E.R."/>
            <person name="Wilson R.K."/>
        </authorList>
    </citation>
    <scope>NUCLEOTIDE SEQUENCE [LARGE SCALE GENOMIC DNA]</scope>
    <source>
        <strain evidence="3">ATCC BAA-613 / DSM 15670 / CCUG 46953 / JCM 12243 / WAL 16351</strain>
    </source>
</reference>
<keyword evidence="1" id="KW-0812">Transmembrane</keyword>
<feature type="transmembrane region" description="Helical" evidence="1">
    <location>
        <begin position="113"/>
        <end position="131"/>
    </location>
</feature>
<gene>
    <name evidence="2" type="ORF">CLOBOL_03756</name>
</gene>
<dbReference type="HOGENOM" id="CLU_1370097_0_0_9"/>
<evidence type="ECO:0000313" key="3">
    <source>
        <dbReference type="Proteomes" id="UP000005396"/>
    </source>
</evidence>
<sequence>MGAVMLSVIQFCHGNQQQGRRTCMVSILSFIIVILIISILCFLSGRRMAENRAAKNPNAENRTNGNRTAQSINHFLMRHPVMVKGLLLFYIAFAGCFTFPIRSQPFPLDFTKAYLLICSYGIIGWGFAGLYGKAKERAVYPLTLLMTILGMVCRYVLEYGEASNVYNFTMLNILSYIILIPAFTVGAYHYIVKYLISAR</sequence>
<dbReference type="AlphaFoldDB" id="A8RTQ7"/>
<accession>A8RTQ7</accession>
<feature type="transmembrane region" description="Helical" evidence="1">
    <location>
        <begin position="169"/>
        <end position="191"/>
    </location>
</feature>
<proteinExistence type="predicted"/>
<dbReference type="eggNOG" id="ENOG503286B">
    <property type="taxonomic scope" value="Bacteria"/>
</dbReference>
<reference evidence="2 3" key="2">
    <citation type="submission" date="2007-09" db="EMBL/GenBank/DDBJ databases">
        <title>Draft genome sequence of Clostridium bolteae (ATCC BAA-613).</title>
        <authorList>
            <person name="Sudarsanam P."/>
            <person name="Ley R."/>
            <person name="Guruge J."/>
            <person name="Turnbaugh P.J."/>
            <person name="Mahowald M."/>
            <person name="Liep D."/>
            <person name="Gordon J."/>
        </authorList>
    </citation>
    <scope>NUCLEOTIDE SEQUENCE [LARGE SCALE GENOMIC DNA]</scope>
    <source>
        <strain evidence="3">ATCC BAA-613 / DSM 15670 / CCUG 46953 / JCM 12243 / WAL 16351</strain>
    </source>
</reference>
<keyword evidence="1" id="KW-1133">Transmembrane helix</keyword>
<dbReference type="PaxDb" id="411902-CLOBOL_03756"/>
<evidence type="ECO:0000256" key="1">
    <source>
        <dbReference type="SAM" id="Phobius"/>
    </source>
</evidence>
<dbReference type="Proteomes" id="UP000005396">
    <property type="component" value="Unassembled WGS sequence"/>
</dbReference>
<name>A8RTQ7_ENTBW</name>
<organism evidence="2 3">
    <name type="scientific">Enterocloster bolteae (strain ATCC BAA-613 / DSM 15670 / CCUG 46953 / JCM 12243 / WAL 16351)</name>
    <name type="common">Clostridium bolteae</name>
    <dbReference type="NCBI Taxonomy" id="411902"/>
    <lineage>
        <taxon>Bacteria</taxon>
        <taxon>Bacillati</taxon>
        <taxon>Bacillota</taxon>
        <taxon>Clostridia</taxon>
        <taxon>Lachnospirales</taxon>
        <taxon>Lachnospiraceae</taxon>
        <taxon>Enterocloster</taxon>
    </lineage>
</organism>
<feature type="transmembrane region" description="Helical" evidence="1">
    <location>
        <begin position="138"/>
        <end position="157"/>
    </location>
</feature>
<comment type="caution">
    <text evidence="2">The sequence shown here is derived from an EMBL/GenBank/DDBJ whole genome shotgun (WGS) entry which is preliminary data.</text>
</comment>
<evidence type="ECO:0000313" key="2">
    <source>
        <dbReference type="EMBL" id="EDP15585.1"/>
    </source>
</evidence>
<feature type="transmembrane region" description="Helical" evidence="1">
    <location>
        <begin position="81"/>
        <end position="101"/>
    </location>
</feature>
<feature type="transmembrane region" description="Helical" evidence="1">
    <location>
        <begin position="24"/>
        <end position="43"/>
    </location>
</feature>
<protein>
    <submittedName>
        <fullName evidence="2">Uncharacterized protein</fullName>
    </submittedName>
</protein>
<dbReference type="EMBL" id="ABCC02000033">
    <property type="protein sequence ID" value="EDP15585.1"/>
    <property type="molecule type" value="Genomic_DNA"/>
</dbReference>